<dbReference type="InterPro" id="IPR043129">
    <property type="entry name" value="ATPase_NBD"/>
</dbReference>
<dbReference type="NCBIfam" id="NF005123">
    <property type="entry name" value="PRK06557.1"/>
    <property type="match status" value="1"/>
</dbReference>
<gene>
    <name evidence="6" type="ORF">QFZ26_002370</name>
</gene>
<keyword evidence="7" id="KW-1185">Reference proteome</keyword>
<protein>
    <submittedName>
        <fullName evidence="6">L-ribulose-5-phosphate 4-epimerase</fullName>
    </submittedName>
</protein>
<evidence type="ECO:0000256" key="3">
    <source>
        <dbReference type="ARBA" id="ARBA00022679"/>
    </source>
</evidence>
<name>A0ABU0R9R0_9MICO</name>
<dbReference type="PANTHER" id="PTHR43095">
    <property type="entry name" value="SUGAR KINASE"/>
    <property type="match status" value="1"/>
</dbReference>
<dbReference type="InterPro" id="IPR001303">
    <property type="entry name" value="Aldolase_II/adducin_N"/>
</dbReference>
<dbReference type="Gene3D" id="3.30.420.40">
    <property type="match status" value="2"/>
</dbReference>
<evidence type="ECO:0000256" key="4">
    <source>
        <dbReference type="ARBA" id="ARBA00022777"/>
    </source>
</evidence>
<dbReference type="EMBL" id="JAUSYY010000001">
    <property type="protein sequence ID" value="MDQ0894815.1"/>
    <property type="molecule type" value="Genomic_DNA"/>
</dbReference>
<sequence length="775" mass="81805">MSGPASEVAPEVDAAIARVRADVAKLHGELTRNGLVVWTGGNVSGRVPGADLFVIKPSGVSYDELAPENMILCDLDGNVIEGTPGSDRSPSSDTAAHAYVYRHMPEVGGVVHTHSTYATAWAARAEEIPCVITAMADEFGGPIPVGPFAIIGDDSIGRGIVETLNGHRSRAVLMQNHGPFTIGSNAKDAVKAAVMVEDVARHRAPRPRGRPARADPAGVDRPALRPLPERLWTEWRCTPMSETAETTDAARTAILEGRTSLGIEFGSTRIKACLVGPDPSEVLAVGSHEWENRFEDRVWTYSLEDVWSGLQAAYADLMADVRRRYDVQPQTFGAIGVSAMMHGYLAFDAGDELLVPFRTWRNTSTGPAAAELSEQFGVNIPLRWSIAHLHQAVLDEEPHVLQIAFLTTLAGYVHWRLTGRKVLGVGDASGMFPIDSTTGDYDARLIGIFDDLVADRAPRLNLAELLPEVLPAGRDAGHLTAEGAALLDPSGVLRQGAPLCPPEGDAGTGMVATNSVAPRTGNVSAGTSIFAMVVLERPLSHAHHELDLVTTPAGDPVAMVHCNNGASELAAWAGVFRRFAAAAGAELDGDAVFELLFREALEGEPDAGGILAYNHLAGEPIAGLAEGRPMVVRTPDSRLTLANLMRAQLYGVYGTLALGMRVLDGEGVELDRMFAHGGIFRTAGVAQRLLAGALDAPVAVGETASEGGAWGIAVLASYLSAADALGLGGYLNDRVFADAGFDTVEPDPDDVAGFAAYLDRYRAGLAAEAAAVDAL</sequence>
<proteinExistence type="inferred from homology"/>
<reference evidence="6 7" key="1">
    <citation type="submission" date="2023-07" db="EMBL/GenBank/DDBJ databases">
        <title>Comparative genomics of wheat-associated soil bacteria to identify genetic determinants of phenazine resistance.</title>
        <authorList>
            <person name="Mouncey N."/>
        </authorList>
    </citation>
    <scope>NUCLEOTIDE SEQUENCE [LARGE SCALE GENOMIC DNA]</scope>
    <source>
        <strain evidence="6 7">V3I3</strain>
    </source>
</reference>
<dbReference type="Pfam" id="PF00596">
    <property type="entry name" value="Aldolase_II"/>
    <property type="match status" value="1"/>
</dbReference>
<dbReference type="Pfam" id="PF00370">
    <property type="entry name" value="FGGY_N"/>
    <property type="match status" value="1"/>
</dbReference>
<dbReference type="Pfam" id="PF02782">
    <property type="entry name" value="FGGY_C"/>
    <property type="match status" value="1"/>
</dbReference>
<keyword evidence="2" id="KW-0119">Carbohydrate metabolism</keyword>
<comment type="caution">
    <text evidence="6">The sequence shown here is derived from an EMBL/GenBank/DDBJ whole genome shotgun (WGS) entry which is preliminary data.</text>
</comment>
<dbReference type="InterPro" id="IPR050406">
    <property type="entry name" value="FGGY_Carb_Kinase"/>
</dbReference>
<evidence type="ECO:0000313" key="7">
    <source>
        <dbReference type="Proteomes" id="UP001239083"/>
    </source>
</evidence>
<comment type="similarity">
    <text evidence="1">Belongs to the FGGY kinase family.</text>
</comment>
<dbReference type="Gene3D" id="3.40.225.10">
    <property type="entry name" value="Class II aldolase/adducin N-terminal domain"/>
    <property type="match status" value="1"/>
</dbReference>
<evidence type="ECO:0000313" key="6">
    <source>
        <dbReference type="EMBL" id="MDQ0894815.1"/>
    </source>
</evidence>
<dbReference type="SMART" id="SM01007">
    <property type="entry name" value="Aldolase_II"/>
    <property type="match status" value="1"/>
</dbReference>
<keyword evidence="2" id="KW-0859">Xylose metabolism</keyword>
<dbReference type="PANTHER" id="PTHR43095:SF5">
    <property type="entry name" value="XYLULOSE KINASE"/>
    <property type="match status" value="1"/>
</dbReference>
<keyword evidence="3" id="KW-0808">Transferase</keyword>
<organism evidence="6 7">
    <name type="scientific">Agromyces ramosus</name>
    <dbReference type="NCBI Taxonomy" id="33879"/>
    <lineage>
        <taxon>Bacteria</taxon>
        <taxon>Bacillati</taxon>
        <taxon>Actinomycetota</taxon>
        <taxon>Actinomycetes</taxon>
        <taxon>Micrococcales</taxon>
        <taxon>Microbacteriaceae</taxon>
        <taxon>Agromyces</taxon>
    </lineage>
</organism>
<dbReference type="CDD" id="cd07809">
    <property type="entry name" value="ASKHA_NBD_FGGY_BaXK-like"/>
    <property type="match status" value="1"/>
</dbReference>
<feature type="domain" description="Class II aldolase/adducin N-terminal" evidence="5">
    <location>
        <begin position="21"/>
        <end position="204"/>
    </location>
</feature>
<dbReference type="SUPFAM" id="SSF53639">
    <property type="entry name" value="AraD/HMP-PK domain-like"/>
    <property type="match status" value="1"/>
</dbReference>
<dbReference type="InterPro" id="IPR018484">
    <property type="entry name" value="FGGY_N"/>
</dbReference>
<evidence type="ECO:0000256" key="1">
    <source>
        <dbReference type="ARBA" id="ARBA00009156"/>
    </source>
</evidence>
<keyword evidence="4" id="KW-0418">Kinase</keyword>
<dbReference type="InterPro" id="IPR036409">
    <property type="entry name" value="Aldolase_II/adducin_N_sf"/>
</dbReference>
<evidence type="ECO:0000256" key="2">
    <source>
        <dbReference type="ARBA" id="ARBA00022629"/>
    </source>
</evidence>
<evidence type="ECO:0000259" key="5">
    <source>
        <dbReference type="SMART" id="SM01007"/>
    </source>
</evidence>
<dbReference type="InterPro" id="IPR018485">
    <property type="entry name" value="FGGY_C"/>
</dbReference>
<dbReference type="Proteomes" id="UP001239083">
    <property type="component" value="Unassembled WGS sequence"/>
</dbReference>
<accession>A0ABU0R9R0</accession>
<dbReference type="SUPFAM" id="SSF53067">
    <property type="entry name" value="Actin-like ATPase domain"/>
    <property type="match status" value="2"/>
</dbReference>